<dbReference type="GO" id="GO:0046872">
    <property type="term" value="F:metal ion binding"/>
    <property type="evidence" value="ECO:0007669"/>
    <property type="project" value="UniProtKB-KW"/>
</dbReference>
<dbReference type="InterPro" id="IPR009056">
    <property type="entry name" value="Cyt_c-like_dom"/>
</dbReference>
<feature type="domain" description="Cytochrome c" evidence="5">
    <location>
        <begin position="444"/>
        <end position="516"/>
    </location>
</feature>
<gene>
    <name evidence="6" type="ORF">F2P47_01965</name>
</gene>
<keyword evidence="2 4" id="KW-0479">Metal-binding</keyword>
<evidence type="ECO:0000256" key="4">
    <source>
        <dbReference type="PROSITE-ProRule" id="PRU00433"/>
    </source>
</evidence>
<evidence type="ECO:0000256" key="2">
    <source>
        <dbReference type="ARBA" id="ARBA00022723"/>
    </source>
</evidence>
<evidence type="ECO:0000313" key="6">
    <source>
        <dbReference type="EMBL" id="KAB7742066.1"/>
    </source>
</evidence>
<proteinExistence type="predicted"/>
<dbReference type="InterPro" id="IPR011042">
    <property type="entry name" value="6-blade_b-propeller_TolB-like"/>
</dbReference>
<organism evidence="6 7">
    <name type="scientific">Parvibaculum sedimenti</name>
    <dbReference type="NCBI Taxonomy" id="2608632"/>
    <lineage>
        <taxon>Bacteria</taxon>
        <taxon>Pseudomonadati</taxon>
        <taxon>Pseudomonadota</taxon>
        <taxon>Alphaproteobacteria</taxon>
        <taxon>Hyphomicrobiales</taxon>
        <taxon>Parvibaculaceae</taxon>
        <taxon>Parvibaculum</taxon>
    </lineage>
</organism>
<comment type="caution">
    <text evidence="6">The sequence shown here is derived from an EMBL/GenBank/DDBJ whole genome shotgun (WGS) entry which is preliminary data.</text>
</comment>
<accession>A0A6N6VKM7</accession>
<evidence type="ECO:0000313" key="7">
    <source>
        <dbReference type="Proteomes" id="UP000468901"/>
    </source>
</evidence>
<evidence type="ECO:0000256" key="3">
    <source>
        <dbReference type="ARBA" id="ARBA00023004"/>
    </source>
</evidence>
<dbReference type="Gene3D" id="2.120.10.30">
    <property type="entry name" value="TolB, C-terminal domain"/>
    <property type="match status" value="1"/>
</dbReference>
<dbReference type="Proteomes" id="UP000468901">
    <property type="component" value="Unassembled WGS sequence"/>
</dbReference>
<dbReference type="InterPro" id="IPR011041">
    <property type="entry name" value="Quinoprot_gluc/sorb_DH_b-prop"/>
</dbReference>
<dbReference type="GO" id="GO:0020037">
    <property type="term" value="F:heme binding"/>
    <property type="evidence" value="ECO:0007669"/>
    <property type="project" value="InterPro"/>
</dbReference>
<dbReference type="PANTHER" id="PTHR19328">
    <property type="entry name" value="HEDGEHOG-INTERACTING PROTEIN"/>
    <property type="match status" value="1"/>
</dbReference>
<dbReference type="PROSITE" id="PS51007">
    <property type="entry name" value="CYTC"/>
    <property type="match status" value="1"/>
</dbReference>
<reference evidence="6 7" key="1">
    <citation type="submission" date="2019-09" db="EMBL/GenBank/DDBJ databases">
        <title>Parvibaculum sedimenti sp. nov., isolated from sediment.</title>
        <authorList>
            <person name="Wang Y."/>
        </authorList>
    </citation>
    <scope>NUCLEOTIDE SEQUENCE [LARGE SCALE GENOMIC DNA]</scope>
    <source>
        <strain evidence="6 7">HXT-9</strain>
    </source>
</reference>
<dbReference type="Gene3D" id="1.10.760.10">
    <property type="entry name" value="Cytochrome c-like domain"/>
    <property type="match status" value="1"/>
</dbReference>
<dbReference type="GO" id="GO:0009055">
    <property type="term" value="F:electron transfer activity"/>
    <property type="evidence" value="ECO:0007669"/>
    <property type="project" value="InterPro"/>
</dbReference>
<evidence type="ECO:0000259" key="5">
    <source>
        <dbReference type="PROSITE" id="PS51007"/>
    </source>
</evidence>
<name>A0A6N6VKM7_9HYPH</name>
<dbReference type="PANTHER" id="PTHR19328:SF53">
    <property type="entry name" value="MEMBRANE PROTEIN"/>
    <property type="match status" value="1"/>
</dbReference>
<keyword evidence="7" id="KW-1185">Reference proteome</keyword>
<keyword evidence="1 4" id="KW-0349">Heme</keyword>
<keyword evidence="3 4" id="KW-0408">Iron</keyword>
<dbReference type="EMBL" id="WESC01000002">
    <property type="protein sequence ID" value="KAB7742066.1"/>
    <property type="molecule type" value="Genomic_DNA"/>
</dbReference>
<sequence length="517" mass="56544">MGRRETGMLRKVFFSLLVLIGLPAAAAYQLWPSAWTINAPMPNDVLNWGTDAAPERTLREKLHLPDGFQVNRYAVGLGQARIMRWTSGGDLLISIPRKGEIALIGRDTKKTGRGGAIRALLTGLDRPHGIEIHGGYLYVAETDAILRVPFDEATGKLTGVVERIITGLPADGNHWSRTLRMGPDGWMYVSVGSSCNVCIEKDNRRAAILRFRPDDKVAEIYAEGLRNTVGFDWDARGRMWGVDNGRDLLGDDLPPEELNLIEQGKFYGWPFRYGNNVPDPDFGQTPDPRVASAVPPAYGFPAHMAPLSVKFIHGPVPGLRNDALVTLHGSWNRSQKQGYQIMSVHWAADGTITAAPFITGFLQDQNVLGRPVDTTEGPDGAIYVSDDYAGVIYRVSYGAATPSPTEPAMPAPARATPPVVPVPIAPQPKAEQEPENSGETLPAREVLHGEALFDTEGCRSCHGGDRPLAPLKDIVARYNREDIARLLVTPPAAMPRFSQLKEDERMAIAAYVLATYE</sequence>
<dbReference type="SUPFAM" id="SSF50952">
    <property type="entry name" value="Soluble quinoprotein glucose dehydrogenase"/>
    <property type="match status" value="1"/>
</dbReference>
<dbReference type="SUPFAM" id="SSF46626">
    <property type="entry name" value="Cytochrome c"/>
    <property type="match status" value="1"/>
</dbReference>
<dbReference type="Pfam" id="PF13442">
    <property type="entry name" value="Cytochrome_CBB3"/>
    <property type="match status" value="1"/>
</dbReference>
<dbReference type="Pfam" id="PF22807">
    <property type="entry name" value="TrAA12"/>
    <property type="match status" value="1"/>
</dbReference>
<dbReference type="InterPro" id="IPR036909">
    <property type="entry name" value="Cyt_c-like_dom_sf"/>
</dbReference>
<dbReference type="AlphaFoldDB" id="A0A6N6VKM7"/>
<evidence type="ECO:0000256" key="1">
    <source>
        <dbReference type="ARBA" id="ARBA00022617"/>
    </source>
</evidence>
<protein>
    <recommendedName>
        <fullName evidence="5">Cytochrome c domain-containing protein</fullName>
    </recommendedName>
</protein>
<dbReference type="InterPro" id="IPR054539">
    <property type="entry name" value="Beta-prop_PDH"/>
</dbReference>